<name>A0AAE7RZ33_9CAUD</name>
<dbReference type="Proteomes" id="UP000827388">
    <property type="component" value="Segment"/>
</dbReference>
<dbReference type="RefSeq" id="YP_010358664.1">
    <property type="nucleotide sequence ID" value="NC_062765.1"/>
</dbReference>
<keyword evidence="2" id="KW-1185">Reference proteome</keyword>
<proteinExistence type="predicted"/>
<dbReference type="KEGG" id="vg:75692162"/>
<evidence type="ECO:0000313" key="1">
    <source>
        <dbReference type="EMBL" id="QWM89092.1"/>
    </source>
</evidence>
<sequence length="74" mass="8919">MIQKEKTSNIYIQLANKYNIPHQVVEVICNHPFKFANRVISNDEDTKTIMFGYLFKIKPKRKYEKTRENEKQNN</sequence>
<evidence type="ECO:0000313" key="2">
    <source>
        <dbReference type="Proteomes" id="UP000827388"/>
    </source>
</evidence>
<gene>
    <name evidence="1" type="primary">gp_05792</name>
</gene>
<dbReference type="EMBL" id="MZ130475">
    <property type="protein sequence ID" value="QWM89092.1"/>
    <property type="molecule type" value="Genomic_DNA"/>
</dbReference>
<protein>
    <submittedName>
        <fullName evidence="1">Uncharacterized protein</fullName>
    </submittedName>
</protein>
<organism evidence="1 2">
    <name type="scientific">uncultured phage cr30_1</name>
    <dbReference type="NCBI Taxonomy" id="2986411"/>
    <lineage>
        <taxon>Viruses</taxon>
        <taxon>Duplodnaviria</taxon>
        <taxon>Heunggongvirae</taxon>
        <taxon>Uroviricota</taxon>
        <taxon>Caudoviricetes</taxon>
        <taxon>Crassvirales</taxon>
        <taxon>Suoliviridae</taxon>
        <taxon>Boorivirinae</taxon>
        <taxon>Cohcovirus</taxon>
        <taxon>Cohcovirus splanchnicus</taxon>
    </lineage>
</organism>
<reference evidence="1 2" key="1">
    <citation type="submission" date="2021-04" db="EMBL/GenBank/DDBJ databases">
        <authorList>
            <person name="Shkoporov A.N."/>
            <person name="Stockdale S.R."/>
            <person name="Guerin E."/>
            <person name="Ross R.P."/>
            <person name="Hill C."/>
        </authorList>
    </citation>
    <scope>NUCLEOTIDE SEQUENCE [LARGE SCALE GENOMIC DNA]</scope>
    <source>
        <strain evidence="2">cr30_1</strain>
    </source>
</reference>
<accession>A0AAE7RZ33</accession>
<dbReference type="GeneID" id="75692162"/>